<dbReference type="SUPFAM" id="SSF56112">
    <property type="entry name" value="Protein kinase-like (PK-like)"/>
    <property type="match status" value="1"/>
</dbReference>
<sequence length="345" mass="39971">MTTNNPLVTDNADLIAWLESIAPRYGLDMGTLDKASADAGFREYFRISEKDGRTFVVMNAEADSAESFAAFQKIDALMRDEAHLRAPEILEVSNGHRFMLLSDLGRQTYLDVLNEQNAPDLMDKATTALVEWQKISRPHVLPSYDRNVLLREMNLFPEWYVGRHRGVTWSDEEKKWWDMSVNAILERNCREALVFVHRDFMPRNLMVSQDNGLPGILDFQDALYGPVSYDVVSLLRDAFISWGEPFVLDTTIRYWEKARKAGIPVPSDFSVFYQDLEFMGVQRHLKVLGIFARLHYRDGKSRYLEDTPRFIEYLRKASQRYIQLSPLKHLIDNLEGSNTTYGYTF</sequence>
<organism evidence="2">
    <name type="scientific">gut metagenome</name>
    <dbReference type="NCBI Taxonomy" id="749906"/>
    <lineage>
        <taxon>unclassified sequences</taxon>
        <taxon>metagenomes</taxon>
        <taxon>organismal metagenomes</taxon>
    </lineage>
</organism>
<reference evidence="2" key="1">
    <citation type="journal article" date="2012" name="PLoS ONE">
        <title>Gene sets for utilization of primary and secondary nutrition supplies in the distal gut of endangered iberian lynx.</title>
        <authorList>
            <person name="Alcaide M."/>
            <person name="Messina E."/>
            <person name="Richter M."/>
            <person name="Bargiela R."/>
            <person name="Peplies J."/>
            <person name="Huws S.A."/>
            <person name="Newbold C.J."/>
            <person name="Golyshin P.N."/>
            <person name="Simon M.A."/>
            <person name="Lopez G."/>
            <person name="Yakimov M.M."/>
            <person name="Ferrer M."/>
        </authorList>
    </citation>
    <scope>NUCLEOTIDE SEQUENCE</scope>
</reference>
<dbReference type="GO" id="GO:0016740">
    <property type="term" value="F:transferase activity"/>
    <property type="evidence" value="ECO:0007669"/>
    <property type="project" value="UniProtKB-KW"/>
</dbReference>
<dbReference type="Pfam" id="PF01636">
    <property type="entry name" value="APH"/>
    <property type="match status" value="1"/>
</dbReference>
<feature type="domain" description="Aminoglycoside phosphotransferase" evidence="1">
    <location>
        <begin position="35"/>
        <end position="256"/>
    </location>
</feature>
<keyword evidence="2" id="KW-0808">Transferase</keyword>
<proteinExistence type="predicted"/>
<gene>
    <name evidence="2" type="ORF">EVA_07395</name>
</gene>
<dbReference type="Gene3D" id="3.90.1200.10">
    <property type="match status" value="1"/>
</dbReference>
<accession>J9GPZ5</accession>
<name>J9GPZ5_9ZZZZ</name>
<dbReference type="InterPro" id="IPR011009">
    <property type="entry name" value="Kinase-like_dom_sf"/>
</dbReference>
<evidence type="ECO:0000313" key="2">
    <source>
        <dbReference type="EMBL" id="EJX04498.1"/>
    </source>
</evidence>
<protein>
    <submittedName>
        <fullName evidence="2">Aminoglycoside phosphotransferase</fullName>
    </submittedName>
</protein>
<dbReference type="Gene3D" id="3.30.200.20">
    <property type="entry name" value="Phosphorylase Kinase, domain 1"/>
    <property type="match status" value="1"/>
</dbReference>
<evidence type="ECO:0000259" key="1">
    <source>
        <dbReference type="Pfam" id="PF01636"/>
    </source>
</evidence>
<comment type="caution">
    <text evidence="2">The sequence shown here is derived from an EMBL/GenBank/DDBJ whole genome shotgun (WGS) entry which is preliminary data.</text>
</comment>
<dbReference type="AlphaFoldDB" id="J9GPZ5"/>
<dbReference type="InterPro" id="IPR002575">
    <property type="entry name" value="Aminoglycoside_PTrfase"/>
</dbReference>
<dbReference type="EMBL" id="AMCI01001787">
    <property type="protein sequence ID" value="EJX04498.1"/>
    <property type="molecule type" value="Genomic_DNA"/>
</dbReference>